<evidence type="ECO:0000313" key="3">
    <source>
        <dbReference type="Proteomes" id="UP000242188"/>
    </source>
</evidence>
<organism evidence="2 3">
    <name type="scientific">Mizuhopecten yessoensis</name>
    <name type="common">Japanese scallop</name>
    <name type="synonym">Patinopecten yessoensis</name>
    <dbReference type="NCBI Taxonomy" id="6573"/>
    <lineage>
        <taxon>Eukaryota</taxon>
        <taxon>Metazoa</taxon>
        <taxon>Spiralia</taxon>
        <taxon>Lophotrochozoa</taxon>
        <taxon>Mollusca</taxon>
        <taxon>Bivalvia</taxon>
        <taxon>Autobranchia</taxon>
        <taxon>Pteriomorphia</taxon>
        <taxon>Pectinida</taxon>
        <taxon>Pectinoidea</taxon>
        <taxon>Pectinidae</taxon>
        <taxon>Mizuhopecten</taxon>
    </lineage>
</organism>
<dbReference type="EMBL" id="NEDP02001857">
    <property type="protein sequence ID" value="OWF52272.1"/>
    <property type="molecule type" value="Genomic_DNA"/>
</dbReference>
<comment type="caution">
    <text evidence="2">The sequence shown here is derived from an EMBL/GenBank/DDBJ whole genome shotgun (WGS) entry which is preliminary data.</text>
</comment>
<dbReference type="AlphaFoldDB" id="A0A210QUB0"/>
<name>A0A210QUB0_MIZYE</name>
<keyword evidence="3" id="KW-1185">Reference proteome</keyword>
<sequence length="121" mass="14102">MSPGFGDVYIHMFISLPFVLLLCKGWQHWRDFIHRNYLQLGYEHPLSDPTLKIKVWASVLLIVWFILMTVWAAVIFTTDAITEDFTSKGRFQEFYAIPRVLPFTKNAFYSLKDAIDGIVLV</sequence>
<feature type="transmembrane region" description="Helical" evidence="1">
    <location>
        <begin position="6"/>
        <end position="26"/>
    </location>
</feature>
<keyword evidence="1" id="KW-0812">Transmembrane</keyword>
<accession>A0A210QUB0</accession>
<keyword evidence="1" id="KW-0472">Membrane</keyword>
<gene>
    <name evidence="2" type="ORF">KP79_PYT04111</name>
</gene>
<dbReference type="Proteomes" id="UP000242188">
    <property type="component" value="Unassembled WGS sequence"/>
</dbReference>
<reference evidence="2 3" key="1">
    <citation type="journal article" date="2017" name="Nat. Ecol. Evol.">
        <title>Scallop genome provides insights into evolution of bilaterian karyotype and development.</title>
        <authorList>
            <person name="Wang S."/>
            <person name="Zhang J."/>
            <person name="Jiao W."/>
            <person name="Li J."/>
            <person name="Xun X."/>
            <person name="Sun Y."/>
            <person name="Guo X."/>
            <person name="Huan P."/>
            <person name="Dong B."/>
            <person name="Zhang L."/>
            <person name="Hu X."/>
            <person name="Sun X."/>
            <person name="Wang J."/>
            <person name="Zhao C."/>
            <person name="Wang Y."/>
            <person name="Wang D."/>
            <person name="Huang X."/>
            <person name="Wang R."/>
            <person name="Lv J."/>
            <person name="Li Y."/>
            <person name="Zhang Z."/>
            <person name="Liu B."/>
            <person name="Lu W."/>
            <person name="Hui Y."/>
            <person name="Liang J."/>
            <person name="Zhou Z."/>
            <person name="Hou R."/>
            <person name="Li X."/>
            <person name="Liu Y."/>
            <person name="Li H."/>
            <person name="Ning X."/>
            <person name="Lin Y."/>
            <person name="Zhao L."/>
            <person name="Xing Q."/>
            <person name="Dou J."/>
            <person name="Li Y."/>
            <person name="Mao J."/>
            <person name="Guo H."/>
            <person name="Dou H."/>
            <person name="Li T."/>
            <person name="Mu C."/>
            <person name="Jiang W."/>
            <person name="Fu Q."/>
            <person name="Fu X."/>
            <person name="Miao Y."/>
            <person name="Liu J."/>
            <person name="Yu Q."/>
            <person name="Li R."/>
            <person name="Liao H."/>
            <person name="Li X."/>
            <person name="Kong Y."/>
            <person name="Jiang Z."/>
            <person name="Chourrout D."/>
            <person name="Li R."/>
            <person name="Bao Z."/>
        </authorList>
    </citation>
    <scope>NUCLEOTIDE SEQUENCE [LARGE SCALE GENOMIC DNA]</scope>
    <source>
        <strain evidence="2 3">PY_sf001</strain>
    </source>
</reference>
<proteinExistence type="predicted"/>
<feature type="transmembrane region" description="Helical" evidence="1">
    <location>
        <begin position="55"/>
        <end position="76"/>
    </location>
</feature>
<protein>
    <submittedName>
        <fullName evidence="2">Uncharacterized protein</fullName>
    </submittedName>
</protein>
<evidence type="ECO:0000256" key="1">
    <source>
        <dbReference type="SAM" id="Phobius"/>
    </source>
</evidence>
<keyword evidence="1" id="KW-1133">Transmembrane helix</keyword>
<evidence type="ECO:0000313" key="2">
    <source>
        <dbReference type="EMBL" id="OWF52272.1"/>
    </source>
</evidence>